<dbReference type="GO" id="GO:0006355">
    <property type="term" value="P:regulation of DNA-templated transcription"/>
    <property type="evidence" value="ECO:0007669"/>
    <property type="project" value="InterPro"/>
</dbReference>
<dbReference type="AlphaFoldDB" id="A0A2Z6MBY9"/>
<accession>A0A2Z6MBY9</accession>
<organism evidence="2 3">
    <name type="scientific">Trifolium subterraneum</name>
    <name type="common">Subterranean clover</name>
    <dbReference type="NCBI Taxonomy" id="3900"/>
    <lineage>
        <taxon>Eukaryota</taxon>
        <taxon>Viridiplantae</taxon>
        <taxon>Streptophyta</taxon>
        <taxon>Embryophyta</taxon>
        <taxon>Tracheophyta</taxon>
        <taxon>Spermatophyta</taxon>
        <taxon>Magnoliopsida</taxon>
        <taxon>eudicotyledons</taxon>
        <taxon>Gunneridae</taxon>
        <taxon>Pentapetalae</taxon>
        <taxon>rosids</taxon>
        <taxon>fabids</taxon>
        <taxon>Fabales</taxon>
        <taxon>Fabaceae</taxon>
        <taxon>Papilionoideae</taxon>
        <taxon>50 kb inversion clade</taxon>
        <taxon>NPAAA clade</taxon>
        <taxon>Hologalegina</taxon>
        <taxon>IRL clade</taxon>
        <taxon>Trifolieae</taxon>
        <taxon>Trifolium</taxon>
    </lineage>
</organism>
<dbReference type="InterPro" id="IPR010525">
    <property type="entry name" value="ARF_dom"/>
</dbReference>
<proteinExistence type="predicted"/>
<dbReference type="GO" id="GO:0009725">
    <property type="term" value="P:response to hormone"/>
    <property type="evidence" value="ECO:0007669"/>
    <property type="project" value="InterPro"/>
</dbReference>
<gene>
    <name evidence="2" type="ORF">TSUD_31470</name>
</gene>
<dbReference type="GO" id="GO:0003677">
    <property type="term" value="F:DNA binding"/>
    <property type="evidence" value="ECO:0007669"/>
    <property type="project" value="InterPro"/>
</dbReference>
<feature type="domain" description="Auxin response factor" evidence="1">
    <location>
        <begin position="95"/>
        <end position="142"/>
    </location>
</feature>
<evidence type="ECO:0000313" key="2">
    <source>
        <dbReference type="EMBL" id="GAU29341.1"/>
    </source>
</evidence>
<dbReference type="InterPro" id="IPR044835">
    <property type="entry name" value="ARF_plant"/>
</dbReference>
<dbReference type="PANTHER" id="PTHR31384">
    <property type="entry name" value="AUXIN RESPONSE FACTOR 4-RELATED"/>
    <property type="match status" value="1"/>
</dbReference>
<dbReference type="Pfam" id="PF06507">
    <property type="entry name" value="ARF_AD"/>
    <property type="match status" value="1"/>
</dbReference>
<evidence type="ECO:0000313" key="3">
    <source>
        <dbReference type="Proteomes" id="UP000242715"/>
    </source>
</evidence>
<protein>
    <recommendedName>
        <fullName evidence="1">Auxin response factor domain-containing protein</fullName>
    </recommendedName>
</protein>
<reference evidence="3" key="1">
    <citation type="journal article" date="2017" name="Front. Plant Sci.">
        <title>Climate Clever Clovers: New Paradigm to Reduce the Environmental Footprint of Ruminants by Breeding Low Methanogenic Forages Utilizing Haplotype Variation.</title>
        <authorList>
            <person name="Kaur P."/>
            <person name="Appels R."/>
            <person name="Bayer P.E."/>
            <person name="Keeble-Gagnere G."/>
            <person name="Wang J."/>
            <person name="Hirakawa H."/>
            <person name="Shirasawa K."/>
            <person name="Vercoe P."/>
            <person name="Stefanova K."/>
            <person name="Durmic Z."/>
            <person name="Nichols P."/>
            <person name="Revell C."/>
            <person name="Isobe S.N."/>
            <person name="Edwards D."/>
            <person name="Erskine W."/>
        </authorList>
    </citation>
    <scope>NUCLEOTIDE SEQUENCE [LARGE SCALE GENOMIC DNA]</scope>
    <source>
        <strain evidence="3">cv. Daliak</strain>
    </source>
</reference>
<name>A0A2Z6MBY9_TRISU</name>
<dbReference type="OrthoDB" id="1928202at2759"/>
<dbReference type="PANTHER" id="PTHR31384:SF150">
    <property type="entry name" value="AUXIN RESPONSE FACTOR 6"/>
    <property type="match status" value="1"/>
</dbReference>
<dbReference type="GO" id="GO:0005634">
    <property type="term" value="C:nucleus"/>
    <property type="evidence" value="ECO:0007669"/>
    <property type="project" value="InterPro"/>
</dbReference>
<evidence type="ECO:0000259" key="1">
    <source>
        <dbReference type="Pfam" id="PF06507"/>
    </source>
</evidence>
<dbReference type="Proteomes" id="UP000242715">
    <property type="component" value="Unassembled WGS sequence"/>
</dbReference>
<keyword evidence="3" id="KW-1185">Reference proteome</keyword>
<dbReference type="EMBL" id="DF973394">
    <property type="protein sequence ID" value="GAU29341.1"/>
    <property type="molecule type" value="Genomic_DNA"/>
</dbReference>
<sequence>MKFMGTTYGNKCARLKFYSRIRAGALQNATTAEEMYRRDDNQNDTFLPQAGVYLNEKNQLLLGIRRASRPQTGMPSSVLSSDGMYIGLLAAATTNSCFTMFFNPRMLFETEELSVRRYMGTITSISDMDPVWWPNSHWRSVKAEPAIALGQIRGGALQNATAAEAGAYLAAVNGKIRLQAGRAIDLGLIWAVALQNATAAEPCAALIGSGRTCDCFGSDTAGALLNATVTEPGAALIGEAENDVPKTDGLIV</sequence>
<dbReference type="Gene3D" id="2.30.30.1040">
    <property type="match status" value="1"/>
</dbReference>